<keyword evidence="3" id="KW-1185">Reference proteome</keyword>
<reference evidence="2 3" key="1">
    <citation type="submission" date="2023-04" db="EMBL/GenBank/DDBJ databases">
        <title>Luteimonas sp. M1R5S59.</title>
        <authorList>
            <person name="Sun J.-Q."/>
        </authorList>
    </citation>
    <scope>NUCLEOTIDE SEQUENCE [LARGE SCALE GENOMIC DNA]</scope>
    <source>
        <strain evidence="2 3">M1R5S59</strain>
    </source>
</reference>
<evidence type="ECO:0000313" key="3">
    <source>
        <dbReference type="Proteomes" id="UP001156873"/>
    </source>
</evidence>
<comment type="caution">
    <text evidence="2">The sequence shown here is derived from an EMBL/GenBank/DDBJ whole genome shotgun (WGS) entry which is preliminary data.</text>
</comment>
<feature type="transmembrane region" description="Helical" evidence="1">
    <location>
        <begin position="57"/>
        <end position="76"/>
    </location>
</feature>
<keyword evidence="1" id="KW-0812">Transmembrane</keyword>
<dbReference type="RefSeq" id="WP_280578598.1">
    <property type="nucleotide sequence ID" value="NZ_JARXRO010000015.1"/>
</dbReference>
<keyword evidence="1" id="KW-1133">Transmembrane helix</keyword>
<organism evidence="2 3">
    <name type="scientific">Luteimonas kalidii</name>
    <dbReference type="NCBI Taxonomy" id="3042025"/>
    <lineage>
        <taxon>Bacteria</taxon>
        <taxon>Pseudomonadati</taxon>
        <taxon>Pseudomonadota</taxon>
        <taxon>Gammaproteobacteria</taxon>
        <taxon>Lysobacterales</taxon>
        <taxon>Lysobacteraceae</taxon>
        <taxon>Luteimonas</taxon>
    </lineage>
</organism>
<dbReference type="Proteomes" id="UP001156873">
    <property type="component" value="Unassembled WGS sequence"/>
</dbReference>
<feature type="transmembrane region" description="Helical" evidence="1">
    <location>
        <begin position="17"/>
        <end position="37"/>
    </location>
</feature>
<keyword evidence="1" id="KW-0472">Membrane</keyword>
<gene>
    <name evidence="2" type="ORF">QFW81_09845</name>
</gene>
<dbReference type="EMBL" id="JARXRO010000015">
    <property type="protein sequence ID" value="MDH5834225.1"/>
    <property type="molecule type" value="Genomic_DNA"/>
</dbReference>
<sequence>MTTPTEALRSPQVRKRLIWFVLLAVAVLLLLRFAVLAPNQYRFLPNYFDLLARTLESFSVALLTGLAIPVLAIWLGPDSEELAKVQILDRKLETTPAFEAAFQTTSKWWFRGGMGSYFRSSTLPALLKHRPPVEVMLVLLDIRDQKLIDRYAAYRQAQGNPAATATEIRKNIICSIWALVMTKPGLGTITSASVHLTDVYSSFRIDLSSDWVFLTQDAPEAPALRFSSQSSYYKGFENEFRQSWALTVRLHDQIDHIDFESPEVFFEQFFQTELSEAEIAALKAL</sequence>
<evidence type="ECO:0000313" key="2">
    <source>
        <dbReference type="EMBL" id="MDH5834225.1"/>
    </source>
</evidence>
<protein>
    <submittedName>
        <fullName evidence="2">Uncharacterized protein</fullName>
    </submittedName>
</protein>
<accession>A0ABT6JUS4</accession>
<evidence type="ECO:0000256" key="1">
    <source>
        <dbReference type="SAM" id="Phobius"/>
    </source>
</evidence>
<proteinExistence type="predicted"/>
<name>A0ABT6JUS4_9GAMM</name>